<accession>A0A8S4SJK1</accession>
<sequence>MELRLCTGVRSVGRHPLGGRMTSSELHGTIGPKRHMTVYLELELRKTCVQQRKSICCLDDDDNHDAYIVADANIKFI</sequence>
<comment type="caution">
    <text evidence="1">The sequence shown here is derived from an EMBL/GenBank/DDBJ whole genome shotgun (WGS) entry which is preliminary data.</text>
</comment>
<keyword evidence="2" id="KW-1185">Reference proteome</keyword>
<dbReference type="Proteomes" id="UP000838756">
    <property type="component" value="Unassembled WGS sequence"/>
</dbReference>
<organism evidence="1 2">
    <name type="scientific">Pararge aegeria aegeria</name>
    <dbReference type="NCBI Taxonomy" id="348720"/>
    <lineage>
        <taxon>Eukaryota</taxon>
        <taxon>Metazoa</taxon>
        <taxon>Ecdysozoa</taxon>
        <taxon>Arthropoda</taxon>
        <taxon>Hexapoda</taxon>
        <taxon>Insecta</taxon>
        <taxon>Pterygota</taxon>
        <taxon>Neoptera</taxon>
        <taxon>Endopterygota</taxon>
        <taxon>Lepidoptera</taxon>
        <taxon>Glossata</taxon>
        <taxon>Ditrysia</taxon>
        <taxon>Papilionoidea</taxon>
        <taxon>Nymphalidae</taxon>
        <taxon>Satyrinae</taxon>
        <taxon>Satyrini</taxon>
        <taxon>Parargina</taxon>
        <taxon>Pararge</taxon>
    </lineage>
</organism>
<name>A0A8S4SJK1_9NEOP</name>
<protein>
    <submittedName>
        <fullName evidence="1">Jg27538 protein</fullName>
    </submittedName>
</protein>
<evidence type="ECO:0000313" key="1">
    <source>
        <dbReference type="EMBL" id="CAH2267355.1"/>
    </source>
</evidence>
<reference evidence="1" key="1">
    <citation type="submission" date="2022-03" db="EMBL/GenBank/DDBJ databases">
        <authorList>
            <person name="Lindestad O."/>
        </authorList>
    </citation>
    <scope>NUCLEOTIDE SEQUENCE</scope>
</reference>
<proteinExistence type="predicted"/>
<evidence type="ECO:0000313" key="2">
    <source>
        <dbReference type="Proteomes" id="UP000838756"/>
    </source>
</evidence>
<dbReference type="AlphaFoldDB" id="A0A8S4SJK1"/>
<dbReference type="EMBL" id="CAKXAJ010026350">
    <property type="protein sequence ID" value="CAH2267355.1"/>
    <property type="molecule type" value="Genomic_DNA"/>
</dbReference>
<gene>
    <name evidence="1" type="primary">jg27538</name>
    <name evidence="1" type="ORF">PAEG_LOCUS25910</name>
</gene>